<evidence type="ECO:0000259" key="3">
    <source>
        <dbReference type="Pfam" id="PF02275"/>
    </source>
</evidence>
<dbReference type="SUPFAM" id="SSF56235">
    <property type="entry name" value="N-terminal nucleophile aminohydrolases (Ntn hydrolases)"/>
    <property type="match status" value="1"/>
</dbReference>
<accession>A0ABT4CVM3</accession>
<comment type="similarity">
    <text evidence="1">Belongs to the peptidase C59 family.</text>
</comment>
<organism evidence="4 5">
    <name type="scientific">Clostridium aestuarii</name>
    <dbReference type="NCBI Taxonomy" id="338193"/>
    <lineage>
        <taxon>Bacteria</taxon>
        <taxon>Bacillati</taxon>
        <taxon>Bacillota</taxon>
        <taxon>Clostridia</taxon>
        <taxon>Eubacteriales</taxon>
        <taxon>Clostridiaceae</taxon>
        <taxon>Clostridium</taxon>
    </lineage>
</organism>
<dbReference type="GO" id="GO:0016787">
    <property type="term" value="F:hydrolase activity"/>
    <property type="evidence" value="ECO:0007669"/>
    <property type="project" value="UniProtKB-KW"/>
</dbReference>
<comment type="caution">
    <text evidence="4">The sequence shown here is derived from an EMBL/GenBank/DDBJ whole genome shotgun (WGS) entry which is preliminary data.</text>
</comment>
<evidence type="ECO:0000256" key="2">
    <source>
        <dbReference type="ARBA" id="ARBA00022801"/>
    </source>
</evidence>
<dbReference type="RefSeq" id="WP_268039294.1">
    <property type="nucleotide sequence ID" value="NZ_JAPQER010000001.1"/>
</dbReference>
<gene>
    <name evidence="4" type="ORF">OW763_01505</name>
</gene>
<protein>
    <submittedName>
        <fullName evidence="4">Linear amide C-N hydrolase</fullName>
    </submittedName>
</protein>
<keyword evidence="5" id="KW-1185">Reference proteome</keyword>
<keyword evidence="2 4" id="KW-0378">Hydrolase</keyword>
<dbReference type="EMBL" id="JAPQER010000001">
    <property type="protein sequence ID" value="MCY6483028.1"/>
    <property type="molecule type" value="Genomic_DNA"/>
</dbReference>
<evidence type="ECO:0000256" key="1">
    <source>
        <dbReference type="ARBA" id="ARBA00006625"/>
    </source>
</evidence>
<dbReference type="Proteomes" id="UP001078443">
    <property type="component" value="Unassembled WGS sequence"/>
</dbReference>
<proteinExistence type="inferred from homology"/>
<reference evidence="4" key="1">
    <citation type="submission" date="2022-12" db="EMBL/GenBank/DDBJ databases">
        <authorList>
            <person name="Wang J."/>
        </authorList>
    </citation>
    <scope>NUCLEOTIDE SEQUENCE</scope>
    <source>
        <strain evidence="4">HY-45-18</strain>
    </source>
</reference>
<dbReference type="InterPro" id="IPR029055">
    <property type="entry name" value="Ntn_hydrolases_N"/>
</dbReference>
<dbReference type="InterPro" id="IPR052193">
    <property type="entry name" value="Peptidase_C59"/>
</dbReference>
<dbReference type="PANTHER" id="PTHR35527">
    <property type="entry name" value="CHOLOYLGLYCINE HYDROLASE"/>
    <property type="match status" value="1"/>
</dbReference>
<feature type="domain" description="Choloylglycine hydrolase/NAAA C-terminal" evidence="3">
    <location>
        <begin position="125"/>
        <end position="302"/>
    </location>
</feature>
<evidence type="ECO:0000313" key="4">
    <source>
        <dbReference type="EMBL" id="MCY6483028.1"/>
    </source>
</evidence>
<dbReference type="Gene3D" id="3.60.60.10">
    <property type="entry name" value="Penicillin V Acylase, Chain A"/>
    <property type="match status" value="1"/>
</dbReference>
<dbReference type="PANTHER" id="PTHR35527:SF2">
    <property type="entry name" value="HYDROLASE"/>
    <property type="match status" value="1"/>
</dbReference>
<sequence length="406" mass="46446">MTNSQDYKIVHKNNKCNNPADKKEIEIKAFERQAVDYCIDGHQINGDYKDFKNFSYNQLRTLLSLEQIDEYPCYLMHYYGEYNFEDYLKAGSENFLELLDFLKKKKLYPPKIIEKTSDTSHCSACSSFSASTLEGHSIFGRNYDMTHKGALLVYTNPPCAYASISMVDINYLGYYGDILPSTLWQKRHLLSAPYMPCDGMNECGVAISQLELPQSTPTKFQGKVTLLINTAVRLVLDYAKNIDEAIKLLKEFNITFPEDPVRGPMYVHLLISDTVGNSAIIEFLDGEMKIIRNNEPWQVVTNFIIYGYEPEKEVCGGGLDRYEIASEILRSKNGIVTLDEAMDILNRVKMPTFNGFVNNLNNGWHVSTTQWSIVYDSENGELNLVLNRKYGKVIKLNLLDKFFSKP</sequence>
<evidence type="ECO:0000313" key="5">
    <source>
        <dbReference type="Proteomes" id="UP001078443"/>
    </source>
</evidence>
<name>A0ABT4CVM3_9CLOT</name>
<dbReference type="InterPro" id="IPR029132">
    <property type="entry name" value="CBAH/NAAA_C"/>
</dbReference>
<dbReference type="Pfam" id="PF02275">
    <property type="entry name" value="CBAH"/>
    <property type="match status" value="1"/>
</dbReference>